<sequence>MRTFLKLIFLASTAVACDYISDPVKSQTGLPGGNQEIKRVVLLEEFTGHQCQNCPDAHSAANVLKDQYGDQLVIVAIHAGNFANVSADYPYDFRTPAGNELFSFFNGFAVPSGMINRMDYSPSRTQLKTFSSWSSLIAEEINKEPDVDIKISKDYNTQNRQLTVTIQVKGLKTQIGNYRLSVFLTESGIIAPQKHGSQRIENYIHNSVLRAALNGTYGEPVFVGGIEINKIETHTYSITLQSEWVAENCELIAFVYDQDSYYVHQAARKYVRQ</sequence>
<keyword evidence="3" id="KW-1185">Reference proteome</keyword>
<name>A0A369A1N8_9FLAO</name>
<evidence type="ECO:0000313" key="2">
    <source>
        <dbReference type="EMBL" id="RCX03212.1"/>
    </source>
</evidence>
<dbReference type="InterPro" id="IPR021615">
    <property type="entry name" value="Omp28"/>
</dbReference>
<dbReference type="RefSeq" id="WP_037358325.1">
    <property type="nucleotide sequence ID" value="NZ_BHZF01000003.1"/>
</dbReference>
<dbReference type="InterPro" id="IPR013783">
    <property type="entry name" value="Ig-like_fold"/>
</dbReference>
<gene>
    <name evidence="2" type="ORF">DES35_10393</name>
</gene>
<dbReference type="Pfam" id="PF11551">
    <property type="entry name" value="Omp28"/>
    <property type="match status" value="1"/>
</dbReference>
<dbReference type="EMBL" id="QPJS01000003">
    <property type="protein sequence ID" value="RCX03212.1"/>
    <property type="molecule type" value="Genomic_DNA"/>
</dbReference>
<dbReference type="PROSITE" id="PS51257">
    <property type="entry name" value="PROKAR_LIPOPROTEIN"/>
    <property type="match status" value="1"/>
</dbReference>
<feature type="signal peptide" evidence="1">
    <location>
        <begin position="1"/>
        <end position="16"/>
    </location>
</feature>
<dbReference type="Gene3D" id="2.60.40.10">
    <property type="entry name" value="Immunoglobulins"/>
    <property type="match status" value="1"/>
</dbReference>
<evidence type="ECO:0000256" key="1">
    <source>
        <dbReference type="SAM" id="SignalP"/>
    </source>
</evidence>
<evidence type="ECO:0000313" key="3">
    <source>
        <dbReference type="Proteomes" id="UP000253517"/>
    </source>
</evidence>
<dbReference type="NCBIfam" id="NF033782">
    <property type="entry name" value="lipoprot_Omp28"/>
    <property type="match status" value="1"/>
</dbReference>
<keyword evidence="1" id="KW-0732">Signal</keyword>
<dbReference type="Proteomes" id="UP000253517">
    <property type="component" value="Unassembled WGS sequence"/>
</dbReference>
<accession>A0A369A1N8</accession>
<feature type="chain" id="PRO_5016704350" evidence="1">
    <location>
        <begin position="17"/>
        <end position="273"/>
    </location>
</feature>
<comment type="caution">
    <text evidence="2">The sequence shown here is derived from an EMBL/GenBank/DDBJ whole genome shotgun (WGS) entry which is preliminary data.</text>
</comment>
<reference evidence="2 3" key="1">
    <citation type="submission" date="2018-07" db="EMBL/GenBank/DDBJ databases">
        <title>Genomic Encyclopedia of Type Strains, Phase IV (KMG-IV): sequencing the most valuable type-strain genomes for metagenomic binning, comparative biology and taxonomic classification.</title>
        <authorList>
            <person name="Goeker M."/>
        </authorList>
    </citation>
    <scope>NUCLEOTIDE SEQUENCE [LARGE SCALE GENOMIC DNA]</scope>
    <source>
        <strain evidence="2 3">DSM 21410</strain>
    </source>
</reference>
<organism evidence="2 3">
    <name type="scientific">Schleiferia thermophila</name>
    <dbReference type="NCBI Taxonomy" id="884107"/>
    <lineage>
        <taxon>Bacteria</taxon>
        <taxon>Pseudomonadati</taxon>
        <taxon>Bacteroidota</taxon>
        <taxon>Flavobacteriia</taxon>
        <taxon>Flavobacteriales</taxon>
        <taxon>Schleiferiaceae</taxon>
        <taxon>Schleiferia</taxon>
    </lineage>
</organism>
<dbReference type="AlphaFoldDB" id="A0A369A1N8"/>
<proteinExistence type="predicted"/>
<protein>
    <submittedName>
        <fullName evidence="2">Outer membrane protein Omp28</fullName>
    </submittedName>
</protein>